<organism evidence="1 2">
    <name type="scientific">Trichinella pseudospiralis</name>
    <name type="common">Parasitic roundworm</name>
    <dbReference type="NCBI Taxonomy" id="6337"/>
    <lineage>
        <taxon>Eukaryota</taxon>
        <taxon>Metazoa</taxon>
        <taxon>Ecdysozoa</taxon>
        <taxon>Nematoda</taxon>
        <taxon>Enoplea</taxon>
        <taxon>Dorylaimia</taxon>
        <taxon>Trichinellida</taxon>
        <taxon>Trichinellidae</taxon>
        <taxon>Trichinella</taxon>
    </lineage>
</organism>
<dbReference type="Pfam" id="PF13862">
    <property type="entry name" value="BCCIP"/>
    <property type="match status" value="1"/>
</dbReference>
<dbReference type="Proteomes" id="UP000054995">
    <property type="component" value="Unassembled WGS sequence"/>
</dbReference>
<protein>
    <submittedName>
        <fullName evidence="1">Uncharacterized protein</fullName>
    </submittedName>
</protein>
<dbReference type="OrthoDB" id="5913634at2759"/>
<evidence type="ECO:0000313" key="2">
    <source>
        <dbReference type="Proteomes" id="UP000054995"/>
    </source>
</evidence>
<comment type="caution">
    <text evidence="1">The sequence shown here is derived from an EMBL/GenBank/DDBJ whole genome shotgun (WGS) entry which is preliminary data.</text>
</comment>
<dbReference type="InterPro" id="IPR025602">
    <property type="entry name" value="BCP1_family"/>
</dbReference>
<sequence>MNNVQEQQEPLSTFSWLWSRLRTPRPISSPIPIYQLLPSLKVYFNIRVPCSIQVDGIAFTFRQLYGCGAVDVNKLCDTVLSNHLSFVSTFRIRPQGRLDAELDYDIFQMTPSAIYSFQACIDMTKRNSAVVQLEKYLIAKCQSSNLSDAEKQQFANMLMLPRRIGYLVNERIDLLPRSVALEAMKYVLFYASDSNLQRFTHYVIISRMQGMYDGKRPAPVRYRCRNIEEENLKEVADICFEYSFKLCPQHATQDEEEHRCTVTYRRVCLVEYSKFHSYFDNLDIIGGFQ</sequence>
<name>A0A0V1G3Q5_TRIPS</name>
<reference evidence="1 2" key="1">
    <citation type="submission" date="2015-01" db="EMBL/GenBank/DDBJ databases">
        <title>Evolution of Trichinella species and genotypes.</title>
        <authorList>
            <person name="Korhonen P.K."/>
            <person name="Edoardo P."/>
            <person name="Giuseppe L.R."/>
            <person name="Gasser R.B."/>
        </authorList>
    </citation>
    <scope>NUCLEOTIDE SEQUENCE [LARGE SCALE GENOMIC DNA]</scope>
    <source>
        <strain evidence="1">ISS470</strain>
    </source>
</reference>
<evidence type="ECO:0000313" key="1">
    <source>
        <dbReference type="EMBL" id="KRY92732.1"/>
    </source>
</evidence>
<dbReference type="PANTHER" id="PTHR13261:SF0">
    <property type="entry name" value="BRCA2 AND CDKN1A-INTERACTING PROTEIN"/>
    <property type="match status" value="1"/>
</dbReference>
<accession>A0A0V1G3Q5</accession>
<keyword evidence="2" id="KW-1185">Reference proteome</keyword>
<dbReference type="GO" id="GO:0005634">
    <property type="term" value="C:nucleus"/>
    <property type="evidence" value="ECO:0007669"/>
    <property type="project" value="TreeGrafter"/>
</dbReference>
<dbReference type="EMBL" id="JYDT01000005">
    <property type="protein sequence ID" value="KRY92732.1"/>
    <property type="molecule type" value="Genomic_DNA"/>
</dbReference>
<dbReference type="PANTHER" id="PTHR13261">
    <property type="entry name" value="BRCA2 AND CDKN1A INTERACTING PROTEIN"/>
    <property type="match status" value="1"/>
</dbReference>
<gene>
    <name evidence="1" type="ORF">T4D_8167</name>
</gene>
<proteinExistence type="predicted"/>